<organism evidence="9 10">
    <name type="scientific">Acetobacteroides hydrogenigenes</name>
    <dbReference type="NCBI Taxonomy" id="979970"/>
    <lineage>
        <taxon>Bacteria</taxon>
        <taxon>Pseudomonadati</taxon>
        <taxon>Bacteroidota</taxon>
        <taxon>Bacteroidia</taxon>
        <taxon>Bacteroidales</taxon>
        <taxon>Rikenellaceae</taxon>
        <taxon>Acetobacteroides</taxon>
    </lineage>
</organism>
<name>A0A4R2F6J0_9BACT</name>
<keyword evidence="5" id="KW-0411">Iron-sulfur</keyword>
<dbReference type="Pfam" id="PF12801">
    <property type="entry name" value="Fer4_5"/>
    <property type="match status" value="2"/>
</dbReference>
<protein>
    <submittedName>
        <fullName evidence="9">4Fe-4S binding protein</fullName>
    </submittedName>
</protein>
<feature type="transmembrane region" description="Helical" evidence="7">
    <location>
        <begin position="161"/>
        <end position="183"/>
    </location>
</feature>
<keyword evidence="10" id="KW-1185">Reference proteome</keyword>
<keyword evidence="4" id="KW-0408">Iron</keyword>
<evidence type="ECO:0000256" key="5">
    <source>
        <dbReference type="ARBA" id="ARBA00023014"/>
    </source>
</evidence>
<evidence type="ECO:0000256" key="3">
    <source>
        <dbReference type="ARBA" id="ARBA00022723"/>
    </source>
</evidence>
<keyword evidence="6 7" id="KW-0472">Membrane</keyword>
<evidence type="ECO:0000256" key="4">
    <source>
        <dbReference type="ARBA" id="ARBA00023004"/>
    </source>
</evidence>
<feature type="transmembrane region" description="Helical" evidence="7">
    <location>
        <begin position="12"/>
        <end position="29"/>
    </location>
</feature>
<dbReference type="PANTHER" id="PTHR30224:SF4">
    <property type="entry name" value="ELECTRON TRANSPORT PROTEIN YCCM-RELATED"/>
    <property type="match status" value="1"/>
</dbReference>
<dbReference type="PANTHER" id="PTHR30224">
    <property type="entry name" value="ELECTRON TRANSPORT PROTEIN"/>
    <property type="match status" value="1"/>
</dbReference>
<keyword evidence="7" id="KW-1133">Transmembrane helix</keyword>
<keyword evidence="3" id="KW-0479">Metal-binding</keyword>
<dbReference type="GO" id="GO:0005886">
    <property type="term" value="C:plasma membrane"/>
    <property type="evidence" value="ECO:0007669"/>
    <property type="project" value="UniProtKB-SubCell"/>
</dbReference>
<evidence type="ECO:0000256" key="2">
    <source>
        <dbReference type="ARBA" id="ARBA00022475"/>
    </source>
</evidence>
<sequence length="641" mass="71849">MNLKRNNWRLILQLGLLFGIVGLVIINLFRPETIKDFEAYCAFGGIQSFIRYAVAGSLACSMTTTQIFIGLAFFGGILLFSKLFCSFLCPLGTITEWLGKFGRKFKVNFNMPSAADKALRSVKYILAFLVIYKTGTTSELFCKVFDPYFASVNQMGPDTSVLWASVAIIALIVGSLFVRQFWCRYACPMGALSNIFSYFVMASTVVLVYLAIAALDVDLQWWWALAACCLLGYILEISNYNRKIFPLVKVQRDGNACSGCTLCDKACPQGIKVSCANKTVTSIDCTLCGECVAACGKEKALSFNGKRWQWLPSAMAVLFVALGITWGAITEIPTIDERWGSEEQFENAKVLTQYKTDNVKCYGSSMAFANQMQKVKGILGVATYVGTKHVKIFYNPNVISEKEVKKAIYSPYTSWLNKPKDNNTVMSSLEIGINNFYGRNDYKILGRMLKSEKGVYGFETEWGEPVLVRIFYNAKAFNPAKLKDIVSTKEFTYVDDEEGGTGREVSVDLDFKFMYMHLTNVAFDKLQIERRWFKPVSLTFNEENISTNNLDSLVVNLPQAKIPKFSRQVTFLGRHLSNDKAVVGFNTKFTDQEPQAVVTFMKNKTTKADLIKMMKADTLVVNFSDGSINKFANELKINAAL</sequence>
<feature type="transmembrane region" description="Helical" evidence="7">
    <location>
        <begin position="49"/>
        <end position="74"/>
    </location>
</feature>
<dbReference type="EMBL" id="SLWB01000001">
    <property type="protein sequence ID" value="TCN72840.1"/>
    <property type="molecule type" value="Genomic_DNA"/>
</dbReference>
<evidence type="ECO:0000256" key="6">
    <source>
        <dbReference type="ARBA" id="ARBA00023136"/>
    </source>
</evidence>
<dbReference type="PROSITE" id="PS51379">
    <property type="entry name" value="4FE4S_FER_2"/>
    <property type="match status" value="1"/>
</dbReference>
<accession>A0A4R2F6J0</accession>
<feature type="transmembrane region" description="Helical" evidence="7">
    <location>
        <begin position="195"/>
        <end position="215"/>
    </location>
</feature>
<gene>
    <name evidence="9" type="ORF">CLV25_10158</name>
</gene>
<feature type="transmembrane region" description="Helical" evidence="7">
    <location>
        <begin position="80"/>
        <end position="101"/>
    </location>
</feature>
<feature type="transmembrane region" description="Helical" evidence="7">
    <location>
        <begin position="122"/>
        <end position="141"/>
    </location>
</feature>
<dbReference type="InterPro" id="IPR017896">
    <property type="entry name" value="4Fe4S_Fe-S-bd"/>
</dbReference>
<evidence type="ECO:0000313" key="10">
    <source>
        <dbReference type="Proteomes" id="UP000294830"/>
    </source>
</evidence>
<feature type="domain" description="4Fe-4S ferredoxin-type" evidence="8">
    <location>
        <begin position="248"/>
        <end position="278"/>
    </location>
</feature>
<evidence type="ECO:0000313" key="9">
    <source>
        <dbReference type="EMBL" id="TCN72840.1"/>
    </source>
</evidence>
<keyword evidence="7" id="KW-0812">Transmembrane</keyword>
<dbReference type="InterPro" id="IPR017900">
    <property type="entry name" value="4Fe4S_Fe_S_CS"/>
</dbReference>
<keyword evidence="2" id="KW-1003">Cell membrane</keyword>
<dbReference type="PROSITE" id="PS00198">
    <property type="entry name" value="4FE4S_FER_1"/>
    <property type="match status" value="1"/>
</dbReference>
<dbReference type="RefSeq" id="WP_165876941.1">
    <property type="nucleotide sequence ID" value="NZ_SLWB01000001.1"/>
</dbReference>
<dbReference type="SUPFAM" id="SSF54862">
    <property type="entry name" value="4Fe-4S ferredoxins"/>
    <property type="match status" value="1"/>
</dbReference>
<reference evidence="9 10" key="1">
    <citation type="submission" date="2019-03" db="EMBL/GenBank/DDBJ databases">
        <title>Genomic Encyclopedia of Archaeal and Bacterial Type Strains, Phase II (KMG-II): from individual species to whole genera.</title>
        <authorList>
            <person name="Goeker M."/>
        </authorList>
    </citation>
    <scope>NUCLEOTIDE SEQUENCE [LARGE SCALE GENOMIC DNA]</scope>
    <source>
        <strain evidence="9 10">RL-C</strain>
    </source>
</reference>
<dbReference type="Proteomes" id="UP000294830">
    <property type="component" value="Unassembled WGS sequence"/>
</dbReference>
<feature type="transmembrane region" description="Helical" evidence="7">
    <location>
        <begin position="310"/>
        <end position="329"/>
    </location>
</feature>
<proteinExistence type="predicted"/>
<evidence type="ECO:0000256" key="7">
    <source>
        <dbReference type="SAM" id="Phobius"/>
    </source>
</evidence>
<dbReference type="GO" id="GO:0046872">
    <property type="term" value="F:metal ion binding"/>
    <property type="evidence" value="ECO:0007669"/>
    <property type="project" value="UniProtKB-KW"/>
</dbReference>
<dbReference type="AlphaFoldDB" id="A0A4R2F6J0"/>
<comment type="caution">
    <text evidence="9">The sequence shown here is derived from an EMBL/GenBank/DDBJ whole genome shotgun (WGS) entry which is preliminary data.</text>
</comment>
<dbReference type="InterPro" id="IPR052378">
    <property type="entry name" value="NosR_regulator"/>
</dbReference>
<comment type="subcellular location">
    <subcellularLocation>
        <location evidence="1">Cell membrane</location>
    </subcellularLocation>
</comment>
<dbReference type="GO" id="GO:0051536">
    <property type="term" value="F:iron-sulfur cluster binding"/>
    <property type="evidence" value="ECO:0007669"/>
    <property type="project" value="UniProtKB-KW"/>
</dbReference>
<feature type="transmembrane region" description="Helical" evidence="7">
    <location>
        <begin position="221"/>
        <end position="240"/>
    </location>
</feature>
<evidence type="ECO:0000259" key="8">
    <source>
        <dbReference type="PROSITE" id="PS51379"/>
    </source>
</evidence>
<evidence type="ECO:0000256" key="1">
    <source>
        <dbReference type="ARBA" id="ARBA00004236"/>
    </source>
</evidence>